<dbReference type="InterPro" id="IPR036397">
    <property type="entry name" value="RNaseH_sf"/>
</dbReference>
<evidence type="ECO:0000313" key="3">
    <source>
        <dbReference type="EMBL" id="AEH82273.1"/>
    </source>
</evidence>
<evidence type="ECO:0000256" key="1">
    <source>
        <dbReference type="SAM" id="MobiDB-lite"/>
    </source>
</evidence>
<feature type="region of interest" description="Disordered" evidence="1">
    <location>
        <begin position="1"/>
        <end position="27"/>
    </location>
</feature>
<protein>
    <submittedName>
        <fullName evidence="3">Transposase</fullName>
    </submittedName>
</protein>
<dbReference type="Pfam" id="PF13358">
    <property type="entry name" value="DDE_3"/>
    <property type="match status" value="1"/>
</dbReference>
<organism evidence="3 4">
    <name type="scientific">Sinorhizobium meliloti (strain SM11)</name>
    <dbReference type="NCBI Taxonomy" id="707241"/>
    <lineage>
        <taxon>Bacteria</taxon>
        <taxon>Pseudomonadati</taxon>
        <taxon>Pseudomonadota</taxon>
        <taxon>Alphaproteobacteria</taxon>
        <taxon>Hyphomicrobiales</taxon>
        <taxon>Rhizobiaceae</taxon>
        <taxon>Sinorhizobium/Ensifer group</taxon>
        <taxon>Sinorhizobium</taxon>
    </lineage>
</organism>
<evidence type="ECO:0000259" key="2">
    <source>
        <dbReference type="Pfam" id="PF13358"/>
    </source>
</evidence>
<dbReference type="Gene3D" id="3.30.420.10">
    <property type="entry name" value="Ribonuclease H-like superfamily/Ribonuclease H"/>
    <property type="match status" value="1"/>
</dbReference>
<name>F7XFE8_SINMM</name>
<evidence type="ECO:0000313" key="4">
    <source>
        <dbReference type="Proteomes" id="UP000009045"/>
    </source>
</evidence>
<dbReference type="EMBL" id="CP001831">
    <property type="protein sequence ID" value="AEH82273.1"/>
    <property type="molecule type" value="Genomic_DNA"/>
</dbReference>
<dbReference type="InterPro" id="IPR038717">
    <property type="entry name" value="Tc1-like_DDE_dom"/>
</dbReference>
<dbReference type="AlphaFoldDB" id="F7XFE8"/>
<accession>F7XFE8</accession>
<gene>
    <name evidence="3" type="ordered locus">SM11_pC1200</name>
</gene>
<dbReference type="KEGG" id="smx:SM11_pC1200"/>
<dbReference type="Proteomes" id="UP000009045">
    <property type="component" value="Plasmid pSmeSM11c"/>
</dbReference>
<sequence length="121" mass="12992">MAARSESAATSTVVIEKGGQAGAQRHPRCRPFVLPPYSPDLNPIEMMFAKLKASLRKSDERSVDATWRRVGEVLKAVSGTNAPPIQACRICFNITLTDSSGVVWRGSAAQQAITIPARLGV</sequence>
<proteinExistence type="predicted"/>
<feature type="domain" description="Tc1-like transposase DDE" evidence="2">
    <location>
        <begin position="26"/>
        <end position="57"/>
    </location>
</feature>
<dbReference type="HOGENOM" id="CLU_2036500_0_0_5"/>
<geneLocation type="plasmid" evidence="3 4">
    <name>pSmeSM11c</name>
</geneLocation>
<keyword evidence="3" id="KW-0614">Plasmid</keyword>
<reference evidence="3 4" key="1">
    <citation type="journal article" date="2011" name="J. Biotechnol.">
        <title>The complete genome sequence of the dominant Sinorhizobium meliloti field isolate SM11 extends the S. meliloti pan-genome.</title>
        <authorList>
            <person name="Schneiker-Bekel S."/>
            <person name="Wibberg D."/>
            <person name="Bekel T."/>
            <person name="Blom J."/>
            <person name="Linke B."/>
            <person name="Neuweger H."/>
            <person name="Stiens M."/>
            <person name="Vorholter F.J."/>
            <person name="Weidner S."/>
            <person name="Goesmann A."/>
            <person name="Puhler A."/>
            <person name="Schluter A."/>
        </authorList>
    </citation>
    <scope>NUCLEOTIDE SEQUENCE [LARGE SCALE GENOMIC DNA]</scope>
    <source>
        <strain evidence="3 4">SM11</strain>
        <plasmid evidence="4">pSmeSM11c</plasmid>
    </source>
</reference>
<dbReference type="GO" id="GO:0003676">
    <property type="term" value="F:nucleic acid binding"/>
    <property type="evidence" value="ECO:0007669"/>
    <property type="project" value="InterPro"/>
</dbReference>